<dbReference type="InterPro" id="IPR000045">
    <property type="entry name" value="Prepilin_IV_endopep_pep"/>
</dbReference>
<keyword evidence="1" id="KW-0812">Transmembrane</keyword>
<protein>
    <submittedName>
        <fullName evidence="3">Prepilin peptidase</fullName>
        <ecNumber evidence="3">3.4.23.43</ecNumber>
    </submittedName>
</protein>
<keyword evidence="3" id="KW-0378">Hydrolase</keyword>
<feature type="transmembrane region" description="Helical" evidence="1">
    <location>
        <begin position="23"/>
        <end position="40"/>
    </location>
</feature>
<dbReference type="GO" id="GO:0004190">
    <property type="term" value="F:aspartic-type endopeptidase activity"/>
    <property type="evidence" value="ECO:0007669"/>
    <property type="project" value="UniProtKB-EC"/>
</dbReference>
<feature type="transmembrane region" description="Helical" evidence="1">
    <location>
        <begin position="49"/>
        <end position="69"/>
    </location>
</feature>
<accession>A0ABV3TX07</accession>
<organism evidence="3 4">
    <name type="scientific">Zhongshania arctica</name>
    <dbReference type="NCBI Taxonomy" id="3238302"/>
    <lineage>
        <taxon>Bacteria</taxon>
        <taxon>Pseudomonadati</taxon>
        <taxon>Pseudomonadota</taxon>
        <taxon>Gammaproteobacteria</taxon>
        <taxon>Cellvibrionales</taxon>
        <taxon>Spongiibacteraceae</taxon>
        <taxon>Zhongshania</taxon>
    </lineage>
</organism>
<comment type="caution">
    <text evidence="3">The sequence shown here is derived from an EMBL/GenBank/DDBJ whole genome shotgun (WGS) entry which is preliminary data.</text>
</comment>
<dbReference type="RefSeq" id="WP_368376207.1">
    <property type="nucleotide sequence ID" value="NZ_JBFRYB010000001.1"/>
</dbReference>
<keyword evidence="1" id="KW-1133">Transmembrane helix</keyword>
<dbReference type="EC" id="3.4.23.43" evidence="3"/>
<keyword evidence="4" id="KW-1185">Reference proteome</keyword>
<feature type="transmembrane region" description="Helical" evidence="1">
    <location>
        <begin position="89"/>
        <end position="111"/>
    </location>
</feature>
<evidence type="ECO:0000313" key="3">
    <source>
        <dbReference type="EMBL" id="MEX1666122.1"/>
    </source>
</evidence>
<feature type="transmembrane region" description="Helical" evidence="1">
    <location>
        <begin position="132"/>
        <end position="153"/>
    </location>
</feature>
<dbReference type="Gene3D" id="1.20.120.1220">
    <property type="match status" value="1"/>
</dbReference>
<dbReference type="EMBL" id="JBFRYB010000001">
    <property type="protein sequence ID" value="MEX1666122.1"/>
    <property type="molecule type" value="Genomic_DNA"/>
</dbReference>
<evidence type="ECO:0000259" key="2">
    <source>
        <dbReference type="Pfam" id="PF01478"/>
    </source>
</evidence>
<feature type="domain" description="Prepilin type IV endopeptidase peptidase" evidence="2">
    <location>
        <begin position="6"/>
        <end position="100"/>
    </location>
</feature>
<keyword evidence="1" id="KW-0472">Membrane</keyword>
<dbReference type="Pfam" id="PF01478">
    <property type="entry name" value="Peptidase_A24"/>
    <property type="match status" value="1"/>
</dbReference>
<evidence type="ECO:0000313" key="4">
    <source>
        <dbReference type="Proteomes" id="UP001557484"/>
    </source>
</evidence>
<reference evidence="3 4" key="1">
    <citation type="journal article" date="2011" name="Int. J. Syst. Evol. Microbiol.">
        <title>Zhongshania antarctica gen. nov., sp. nov. and Zhongshania guokunii sp. nov., gammaproteobacteria respectively isolated from coastal attached (fast) ice and surface seawater of the Antarctic.</title>
        <authorList>
            <person name="Li H.J."/>
            <person name="Zhang X.Y."/>
            <person name="Chen C.X."/>
            <person name="Zhang Y.J."/>
            <person name="Gao Z.M."/>
            <person name="Yu Y."/>
            <person name="Chen X.L."/>
            <person name="Chen B."/>
            <person name="Zhang Y.Z."/>
        </authorList>
    </citation>
    <scope>NUCLEOTIDE SEQUENCE [LARGE SCALE GENOMIC DNA]</scope>
    <source>
        <strain evidence="3 4">R06B22</strain>
    </source>
</reference>
<evidence type="ECO:0000256" key="1">
    <source>
        <dbReference type="SAM" id="Phobius"/>
    </source>
</evidence>
<dbReference type="Proteomes" id="UP001557484">
    <property type="component" value="Unassembled WGS sequence"/>
</dbReference>
<gene>
    <name evidence="3" type="ORF">AB4875_11555</name>
</gene>
<name>A0ABV3TX07_9GAMM</name>
<proteinExistence type="predicted"/>
<sequence length="154" mass="16552">MILPALSILIVIAYIDWKQRRIPNSWLIVLAGWAACYAALSPVISFKIITINAIIGLALTLPGFMKGLVGGGDVKLMLAISPLWPPIELLWVFSTGILSLLLLMSSAHFISKMSLTKAHYPASNLTATSLQRGLPLGSAVAMGAIFISLFNFIS</sequence>